<protein>
    <submittedName>
        <fullName evidence="1">Uncharacterized protein</fullName>
    </submittedName>
</protein>
<dbReference type="Proteomes" id="UP001168096">
    <property type="component" value="Unassembled WGS sequence"/>
</dbReference>
<comment type="caution">
    <text evidence="1">The sequence shown here is derived from an EMBL/GenBank/DDBJ whole genome shotgun (WGS) entry which is preliminary data.</text>
</comment>
<organism evidence="1 2">
    <name type="scientific">Massilia orientalis</name>
    <dbReference type="NCBI Taxonomy" id="3050128"/>
    <lineage>
        <taxon>Bacteria</taxon>
        <taxon>Pseudomonadati</taxon>
        <taxon>Pseudomonadota</taxon>
        <taxon>Betaproteobacteria</taxon>
        <taxon>Burkholderiales</taxon>
        <taxon>Oxalobacteraceae</taxon>
        <taxon>Telluria group</taxon>
        <taxon>Massilia</taxon>
    </lineage>
</organism>
<gene>
    <name evidence="1" type="ORF">QPK29_003920</name>
</gene>
<name>A0ACC7MAF2_9BURK</name>
<sequence>MQHFYRKALGAFVLLLAADALIAGFCIHRSAPSASTSRYRTPSRIWARAALQFEGTADLSRYSTVSFLAKCAPAHALPLN</sequence>
<dbReference type="EMBL" id="JASNRB020000002">
    <property type="protein sequence ID" value="MFJ1466846.1"/>
    <property type="molecule type" value="Genomic_DNA"/>
</dbReference>
<reference evidence="1" key="1">
    <citation type="submission" date="2024-11" db="EMBL/GenBank/DDBJ databases">
        <title>Description of Massilia orientalis sp. nov., isolated from rhizosphere soil of Ageratina adenophora.</title>
        <authorList>
            <person name="Wang Y."/>
        </authorList>
    </citation>
    <scope>NUCLEOTIDE SEQUENCE</scope>
    <source>
        <strain evidence="1">YIM B02787</strain>
    </source>
</reference>
<accession>A0ACC7MAF2</accession>
<keyword evidence="2" id="KW-1185">Reference proteome</keyword>
<evidence type="ECO:0000313" key="2">
    <source>
        <dbReference type="Proteomes" id="UP001168096"/>
    </source>
</evidence>
<evidence type="ECO:0000313" key="1">
    <source>
        <dbReference type="EMBL" id="MFJ1466846.1"/>
    </source>
</evidence>
<proteinExistence type="predicted"/>